<dbReference type="Proteomes" id="UP000277294">
    <property type="component" value="Unassembled WGS sequence"/>
</dbReference>
<evidence type="ECO:0000313" key="7">
    <source>
        <dbReference type="Proteomes" id="UP000277294"/>
    </source>
</evidence>
<dbReference type="FunFam" id="1.10.10.10:FF:000001">
    <property type="entry name" value="LysR family transcriptional regulator"/>
    <property type="match status" value="1"/>
</dbReference>
<evidence type="ECO:0000256" key="2">
    <source>
        <dbReference type="ARBA" id="ARBA00023015"/>
    </source>
</evidence>
<dbReference type="RefSeq" id="WP_124079530.1">
    <property type="nucleotide sequence ID" value="NZ_UWPJ01000017.1"/>
</dbReference>
<protein>
    <submittedName>
        <fullName evidence="6">HTH-type transcriptional regulator GltC</fullName>
    </submittedName>
</protein>
<dbReference type="OrthoDB" id="8675247at2"/>
<dbReference type="Pfam" id="PF03466">
    <property type="entry name" value="LysR_substrate"/>
    <property type="match status" value="1"/>
</dbReference>
<dbReference type="InterPro" id="IPR005119">
    <property type="entry name" value="LysR_subst-bd"/>
</dbReference>
<dbReference type="PRINTS" id="PR00039">
    <property type="entry name" value="HTHLYSR"/>
</dbReference>
<dbReference type="InterPro" id="IPR036390">
    <property type="entry name" value="WH_DNA-bd_sf"/>
</dbReference>
<proteinExistence type="inferred from homology"/>
<dbReference type="SUPFAM" id="SSF46785">
    <property type="entry name" value="Winged helix' DNA-binding domain"/>
    <property type="match status" value="1"/>
</dbReference>
<gene>
    <name evidence="6" type="primary">gltC_8</name>
    <name evidence="6" type="ORF">PIGHUM_02075</name>
</gene>
<name>A0A3P4B2Z8_9BURK</name>
<accession>A0A3P4B2Z8</accession>
<evidence type="ECO:0000259" key="5">
    <source>
        <dbReference type="PROSITE" id="PS50931"/>
    </source>
</evidence>
<dbReference type="EMBL" id="UWPJ01000017">
    <property type="protein sequence ID" value="VCU70008.1"/>
    <property type="molecule type" value="Genomic_DNA"/>
</dbReference>
<dbReference type="Gene3D" id="3.40.190.290">
    <property type="match status" value="1"/>
</dbReference>
<comment type="similarity">
    <text evidence="1">Belongs to the LysR transcriptional regulatory family.</text>
</comment>
<evidence type="ECO:0000313" key="6">
    <source>
        <dbReference type="EMBL" id="VCU70008.1"/>
    </source>
</evidence>
<dbReference type="CDD" id="cd08440">
    <property type="entry name" value="PBP2_LTTR_like_4"/>
    <property type="match status" value="1"/>
</dbReference>
<dbReference type="GO" id="GO:0003700">
    <property type="term" value="F:DNA-binding transcription factor activity"/>
    <property type="evidence" value="ECO:0007669"/>
    <property type="project" value="InterPro"/>
</dbReference>
<keyword evidence="3" id="KW-0238">DNA-binding</keyword>
<dbReference type="InterPro" id="IPR000847">
    <property type="entry name" value="LysR_HTH_N"/>
</dbReference>
<dbReference type="SUPFAM" id="SSF53850">
    <property type="entry name" value="Periplasmic binding protein-like II"/>
    <property type="match status" value="1"/>
</dbReference>
<sequence length="300" mass="33286">MNVTLRQLRAYVEVVHCGGFTAASKRLHLTQSATSLLVRELEGQLGLQLLDRSTRKLAMTEAGQEFLQSAERILGDVELAVNHVQDRLEKRRGRLTVATTPVMAATLLPEVIASFQQAHPAISVRLADCPIDEIIRQVQDGEADFGVGVFTGIEADLQRTPLMRHALGAMIPQGWPLARRRRDIAWADLADQPMIVVPQSSGSLPQIDRVLHQSGIAAKPRFEVRYIWSALGLVEAGLGIAVVPSYAKLALRPRRARFRMLHDPVVHRKIELVTQTGRSMSPAAEAFREHLAARCRQLQE</sequence>
<dbReference type="PROSITE" id="PS50931">
    <property type="entry name" value="HTH_LYSR"/>
    <property type="match status" value="1"/>
</dbReference>
<dbReference type="AlphaFoldDB" id="A0A3P4B2Z8"/>
<keyword evidence="2" id="KW-0805">Transcription regulation</keyword>
<dbReference type="Gene3D" id="1.10.10.10">
    <property type="entry name" value="Winged helix-like DNA-binding domain superfamily/Winged helix DNA-binding domain"/>
    <property type="match status" value="1"/>
</dbReference>
<organism evidence="6 7">
    <name type="scientific">Pigmentiphaga humi</name>
    <dbReference type="NCBI Taxonomy" id="2478468"/>
    <lineage>
        <taxon>Bacteria</taxon>
        <taxon>Pseudomonadati</taxon>
        <taxon>Pseudomonadota</taxon>
        <taxon>Betaproteobacteria</taxon>
        <taxon>Burkholderiales</taxon>
        <taxon>Alcaligenaceae</taxon>
        <taxon>Pigmentiphaga</taxon>
    </lineage>
</organism>
<dbReference type="PANTHER" id="PTHR30419">
    <property type="entry name" value="HTH-TYPE TRANSCRIPTIONAL REGULATOR YBHD"/>
    <property type="match status" value="1"/>
</dbReference>
<dbReference type="PANTHER" id="PTHR30419:SF8">
    <property type="entry name" value="NITROGEN ASSIMILATION TRANSCRIPTIONAL ACTIVATOR-RELATED"/>
    <property type="match status" value="1"/>
</dbReference>
<evidence type="ECO:0000256" key="4">
    <source>
        <dbReference type="ARBA" id="ARBA00023163"/>
    </source>
</evidence>
<dbReference type="InterPro" id="IPR036388">
    <property type="entry name" value="WH-like_DNA-bd_sf"/>
</dbReference>
<feature type="domain" description="HTH lysR-type" evidence="5">
    <location>
        <begin position="3"/>
        <end position="60"/>
    </location>
</feature>
<reference evidence="6 7" key="1">
    <citation type="submission" date="2018-10" db="EMBL/GenBank/DDBJ databases">
        <authorList>
            <person name="Criscuolo A."/>
        </authorList>
    </citation>
    <scope>NUCLEOTIDE SEQUENCE [LARGE SCALE GENOMIC DNA]</scope>
    <source>
        <strain evidence="6">DnA1</strain>
    </source>
</reference>
<dbReference type="Pfam" id="PF00126">
    <property type="entry name" value="HTH_1"/>
    <property type="match status" value="1"/>
</dbReference>
<dbReference type="InterPro" id="IPR050950">
    <property type="entry name" value="HTH-type_LysR_regulators"/>
</dbReference>
<evidence type="ECO:0000256" key="3">
    <source>
        <dbReference type="ARBA" id="ARBA00023125"/>
    </source>
</evidence>
<dbReference type="GO" id="GO:0003677">
    <property type="term" value="F:DNA binding"/>
    <property type="evidence" value="ECO:0007669"/>
    <property type="project" value="UniProtKB-KW"/>
</dbReference>
<keyword evidence="7" id="KW-1185">Reference proteome</keyword>
<evidence type="ECO:0000256" key="1">
    <source>
        <dbReference type="ARBA" id="ARBA00009437"/>
    </source>
</evidence>
<dbReference type="GO" id="GO:0005829">
    <property type="term" value="C:cytosol"/>
    <property type="evidence" value="ECO:0007669"/>
    <property type="project" value="TreeGrafter"/>
</dbReference>
<keyword evidence="4" id="KW-0804">Transcription</keyword>